<evidence type="ECO:0000259" key="1">
    <source>
        <dbReference type="PROSITE" id="PS51746"/>
    </source>
</evidence>
<dbReference type="Gene3D" id="3.60.40.10">
    <property type="entry name" value="PPM-type phosphatase domain"/>
    <property type="match status" value="1"/>
</dbReference>
<dbReference type="STRING" id="1072389.K1XI27"/>
<accession>K1XI27</accession>
<dbReference type="OrthoDB" id="420076at2759"/>
<dbReference type="OMA" id="DVRTPPY"/>
<keyword evidence="3" id="KW-1185">Reference proteome</keyword>
<dbReference type="Pfam" id="PF00481">
    <property type="entry name" value="PP2C"/>
    <property type="match status" value="1"/>
</dbReference>
<protein>
    <submittedName>
        <fullName evidence="2">Pyruvate dehydrogenase</fullName>
    </submittedName>
</protein>
<organism evidence="2 3">
    <name type="scientific">Marssonina brunnea f. sp. multigermtubi (strain MB_m1)</name>
    <name type="common">Marssonina leaf spot fungus</name>
    <dbReference type="NCBI Taxonomy" id="1072389"/>
    <lineage>
        <taxon>Eukaryota</taxon>
        <taxon>Fungi</taxon>
        <taxon>Dikarya</taxon>
        <taxon>Ascomycota</taxon>
        <taxon>Pezizomycotina</taxon>
        <taxon>Leotiomycetes</taxon>
        <taxon>Helotiales</taxon>
        <taxon>Drepanopezizaceae</taxon>
        <taxon>Drepanopeziza</taxon>
    </lineage>
</organism>
<dbReference type="AlphaFoldDB" id="K1XI27"/>
<keyword evidence="2" id="KW-0670">Pyruvate</keyword>
<dbReference type="HOGENOM" id="CLU_021928_1_1_1"/>
<name>K1XI27_MARBU</name>
<dbReference type="EMBL" id="JH921429">
    <property type="protein sequence ID" value="EKD20403.1"/>
    <property type="molecule type" value="Genomic_DNA"/>
</dbReference>
<gene>
    <name evidence="2" type="ORF">MBM_01085</name>
</gene>
<proteinExistence type="predicted"/>
<dbReference type="KEGG" id="mbe:MBM_01085"/>
<dbReference type="Proteomes" id="UP000006753">
    <property type="component" value="Unassembled WGS sequence"/>
</dbReference>
<dbReference type="GeneID" id="18757020"/>
<dbReference type="PANTHER" id="PTHR13832">
    <property type="entry name" value="PROTEIN PHOSPHATASE 2C"/>
    <property type="match status" value="1"/>
</dbReference>
<dbReference type="PANTHER" id="PTHR13832:SF792">
    <property type="entry name" value="GM14286P"/>
    <property type="match status" value="1"/>
</dbReference>
<dbReference type="eggNOG" id="KOG0700">
    <property type="taxonomic scope" value="Eukaryota"/>
</dbReference>
<reference evidence="2 3" key="1">
    <citation type="journal article" date="2012" name="BMC Genomics">
        <title>Sequencing the genome of Marssonina brunnea reveals fungus-poplar co-evolution.</title>
        <authorList>
            <person name="Zhu S."/>
            <person name="Cao Y.-Z."/>
            <person name="Jiang C."/>
            <person name="Tan B.-Y."/>
            <person name="Wang Z."/>
            <person name="Feng S."/>
            <person name="Zhang L."/>
            <person name="Su X.-H."/>
            <person name="Brejova B."/>
            <person name="Vinar T."/>
            <person name="Xu M."/>
            <person name="Wang M.-X."/>
            <person name="Zhang S.-G."/>
            <person name="Huang M.-R."/>
            <person name="Wu R."/>
            <person name="Zhou Y."/>
        </authorList>
    </citation>
    <scope>NUCLEOTIDE SEQUENCE [LARGE SCALE GENOMIC DNA]</scope>
    <source>
        <strain evidence="2 3">MB_m1</strain>
    </source>
</reference>
<feature type="domain" description="PPM-type phosphatase" evidence="1">
    <location>
        <begin position="158"/>
        <end position="517"/>
    </location>
</feature>
<evidence type="ECO:0000313" key="2">
    <source>
        <dbReference type="EMBL" id="EKD20403.1"/>
    </source>
</evidence>
<dbReference type="CDD" id="cd00143">
    <property type="entry name" value="PP2Cc"/>
    <property type="match status" value="1"/>
</dbReference>
<evidence type="ECO:0000313" key="3">
    <source>
        <dbReference type="Proteomes" id="UP000006753"/>
    </source>
</evidence>
<sequence length="542" mass="59614">MPEAGYLTRALARLLGRRDCGVPQHPYFGDELSSTNPFHITQARTLSPREVLVLAISRHTTNALVTHGASASAAASASASATRSLCAAAVAVPGLWWLTPSSDEAPRLDLEGPPTRQLVFDTGPSKNAVTRILSQNSYSFMVKTVSGVNRYDGTQLASNSVCEDRFTHGKLPSPWNDNNQWMAWGVFDGHAGWQTAALLQKQLLPFVRYSLGNIEPTPGGAVRSDKMIQTAIKKGFVDLDEAIMELALTAAQSEEPLQDKVKKSESAWAGSCALLAMYDPAASTLQVACTGDSRAVLGREDSDGKWRAIPLSVDQTANNPEEVARISKEHPGEEGIVKDGRVLGLVVSRAFGDSRWKWAVELQKDLKRRLYGPRPLTPKYDIRTPPYITAEPIVTTTKIDPNKPSFLILATDGLWDTLTNQQAVDLVKGWLERRASRDSSRTPEPTHEPFDFRHFRKGVSWKFVAERATFQDDNVAVHLVRNSLGGNHHELLAGRLAFSSPFSRSLRDDITVQVVFFNVPGLESSTQKPTLLDRMLPKLGLR</sequence>
<dbReference type="GO" id="GO:0005739">
    <property type="term" value="C:mitochondrion"/>
    <property type="evidence" value="ECO:0007669"/>
    <property type="project" value="TreeGrafter"/>
</dbReference>
<dbReference type="SUPFAM" id="SSF81606">
    <property type="entry name" value="PP2C-like"/>
    <property type="match status" value="1"/>
</dbReference>
<dbReference type="GO" id="GO:0004741">
    <property type="term" value="F:[pyruvate dehydrogenase (acetyl-transferring)]-phosphatase activity"/>
    <property type="evidence" value="ECO:0007669"/>
    <property type="project" value="TreeGrafter"/>
</dbReference>
<dbReference type="InParanoid" id="K1XI27"/>
<dbReference type="InterPro" id="IPR001932">
    <property type="entry name" value="PPM-type_phosphatase-like_dom"/>
</dbReference>
<dbReference type="InterPro" id="IPR036457">
    <property type="entry name" value="PPM-type-like_dom_sf"/>
</dbReference>
<dbReference type="PROSITE" id="PS51746">
    <property type="entry name" value="PPM_2"/>
    <property type="match status" value="1"/>
</dbReference>
<dbReference type="SMART" id="SM00332">
    <property type="entry name" value="PP2Cc"/>
    <property type="match status" value="1"/>
</dbReference>
<dbReference type="InterPro" id="IPR015655">
    <property type="entry name" value="PP2C"/>
</dbReference>